<accession>X6MPH3</accession>
<reference evidence="1 2" key="1">
    <citation type="journal article" date="2013" name="Curr. Biol.">
        <title>The Genome of the Foraminiferan Reticulomyxa filosa.</title>
        <authorList>
            <person name="Glockner G."/>
            <person name="Hulsmann N."/>
            <person name="Schleicher M."/>
            <person name="Noegel A.A."/>
            <person name="Eichinger L."/>
            <person name="Gallinger C."/>
            <person name="Pawlowski J."/>
            <person name="Sierra R."/>
            <person name="Euteneuer U."/>
            <person name="Pillet L."/>
            <person name="Moustafa A."/>
            <person name="Platzer M."/>
            <person name="Groth M."/>
            <person name="Szafranski K."/>
            <person name="Schliwa M."/>
        </authorList>
    </citation>
    <scope>NUCLEOTIDE SEQUENCE [LARGE SCALE GENOMIC DNA]</scope>
</reference>
<dbReference type="Proteomes" id="UP000023152">
    <property type="component" value="Unassembled WGS sequence"/>
</dbReference>
<evidence type="ECO:0000313" key="1">
    <source>
        <dbReference type="EMBL" id="ETO14975.1"/>
    </source>
</evidence>
<organism evidence="1 2">
    <name type="scientific">Reticulomyxa filosa</name>
    <dbReference type="NCBI Taxonomy" id="46433"/>
    <lineage>
        <taxon>Eukaryota</taxon>
        <taxon>Sar</taxon>
        <taxon>Rhizaria</taxon>
        <taxon>Retaria</taxon>
        <taxon>Foraminifera</taxon>
        <taxon>Monothalamids</taxon>
        <taxon>Reticulomyxidae</taxon>
        <taxon>Reticulomyxa</taxon>
    </lineage>
</organism>
<name>X6MPH3_RETFI</name>
<proteinExistence type="predicted"/>
<sequence length="180" mass="21668">MIPIILFSEPSIQSIFCVLCNEDPNLHYCCEIYILLITKFLIVCQSTLDINNILKKTKKTATIIYTLLSIADIFKRKKENRDYYIQLKMFKYQNCVLQFIFNIHFDMFFIIVKNTYDRTAIHKYVSLFCCFNSRPTRALFFVKCQTKRVFCREEYDSKKYFSFPHKKIIENVFCEKKTLK</sequence>
<dbReference type="EMBL" id="ASPP01019596">
    <property type="protein sequence ID" value="ETO14975.1"/>
    <property type="molecule type" value="Genomic_DNA"/>
</dbReference>
<evidence type="ECO:0000313" key="2">
    <source>
        <dbReference type="Proteomes" id="UP000023152"/>
    </source>
</evidence>
<protein>
    <submittedName>
        <fullName evidence="1">Uncharacterized protein</fullName>
    </submittedName>
</protein>
<gene>
    <name evidence="1" type="ORF">RFI_22393</name>
</gene>
<comment type="caution">
    <text evidence="1">The sequence shown here is derived from an EMBL/GenBank/DDBJ whole genome shotgun (WGS) entry which is preliminary data.</text>
</comment>
<keyword evidence="2" id="KW-1185">Reference proteome</keyword>
<dbReference type="AlphaFoldDB" id="X6MPH3"/>